<comment type="caution">
    <text evidence="7">The sequence shown here is derived from an EMBL/GenBank/DDBJ whole genome shotgun (WGS) entry which is preliminary data.</text>
</comment>
<dbReference type="SUPFAM" id="SSF52540">
    <property type="entry name" value="P-loop containing nucleoside triphosphate hydrolases"/>
    <property type="match status" value="1"/>
</dbReference>
<dbReference type="GO" id="GO:0140359">
    <property type="term" value="F:ABC-type transporter activity"/>
    <property type="evidence" value="ECO:0007669"/>
    <property type="project" value="InterPro"/>
</dbReference>
<keyword evidence="3" id="KW-1133">Transmembrane helix</keyword>
<evidence type="ECO:0000256" key="5">
    <source>
        <dbReference type="SAM" id="Coils"/>
    </source>
</evidence>
<dbReference type="InterPro" id="IPR011527">
    <property type="entry name" value="ABC1_TM_dom"/>
</dbReference>
<feature type="coiled-coil region" evidence="5">
    <location>
        <begin position="363"/>
        <end position="400"/>
    </location>
</feature>
<keyword evidence="1" id="KW-0813">Transport</keyword>
<evidence type="ECO:0000259" key="6">
    <source>
        <dbReference type="Pfam" id="PF06472"/>
    </source>
</evidence>
<dbReference type="OrthoDB" id="422637at2759"/>
<dbReference type="AlphaFoldDB" id="A0A2A2KCU4"/>
<dbReference type="InterPro" id="IPR050835">
    <property type="entry name" value="ABC_transporter_sub-D"/>
</dbReference>
<reference evidence="7 8" key="1">
    <citation type="journal article" date="2017" name="Curr. Biol.">
        <title>Genome architecture and evolution of a unichromosomal asexual nematode.</title>
        <authorList>
            <person name="Fradin H."/>
            <person name="Zegar C."/>
            <person name="Gutwein M."/>
            <person name="Lucas J."/>
            <person name="Kovtun M."/>
            <person name="Corcoran D."/>
            <person name="Baugh L.R."/>
            <person name="Kiontke K."/>
            <person name="Gunsalus K."/>
            <person name="Fitch D.H."/>
            <person name="Piano F."/>
        </authorList>
    </citation>
    <scope>NUCLEOTIDE SEQUENCE [LARGE SCALE GENOMIC DNA]</scope>
    <source>
        <strain evidence="7">PF1309</strain>
    </source>
</reference>
<keyword evidence="2" id="KW-0812">Transmembrane</keyword>
<dbReference type="Proteomes" id="UP000218231">
    <property type="component" value="Unassembled WGS sequence"/>
</dbReference>
<dbReference type="InterPro" id="IPR027417">
    <property type="entry name" value="P-loop_NTPase"/>
</dbReference>
<dbReference type="GO" id="GO:0005778">
    <property type="term" value="C:peroxisomal membrane"/>
    <property type="evidence" value="ECO:0007669"/>
    <property type="project" value="TreeGrafter"/>
</dbReference>
<dbReference type="GO" id="GO:0005324">
    <property type="term" value="F:long-chain fatty acid transmembrane transporter activity"/>
    <property type="evidence" value="ECO:0007669"/>
    <property type="project" value="TreeGrafter"/>
</dbReference>
<evidence type="ECO:0000256" key="3">
    <source>
        <dbReference type="ARBA" id="ARBA00022989"/>
    </source>
</evidence>
<dbReference type="GO" id="GO:0005524">
    <property type="term" value="F:ATP binding"/>
    <property type="evidence" value="ECO:0007669"/>
    <property type="project" value="InterPro"/>
</dbReference>
<evidence type="ECO:0000256" key="1">
    <source>
        <dbReference type="ARBA" id="ARBA00022448"/>
    </source>
</evidence>
<dbReference type="PROSITE" id="PS51257">
    <property type="entry name" value="PROKAR_LIPOPROTEIN"/>
    <property type="match status" value="1"/>
</dbReference>
<keyword evidence="5" id="KW-0175">Coiled coil</keyword>
<dbReference type="PANTHER" id="PTHR11384:SF62">
    <property type="entry name" value="ATP-BINDING CASSETTE SUB-FAMILY D MEMBER 3"/>
    <property type="match status" value="1"/>
</dbReference>
<sequence>MSGVVSKLQMLASTLEVKDYAPSLASIAACIAISKIYQIDLPKPLIHSPHKKCSTASMCCQFMKQLIPGPVSQEALYLYGLLGSLIAEVYVHYYTITTCTKMEAFIVEKDSVQFGMNLVKFLLNVPLLSFVSSIKQFLTDELKIRFGERLSNQLHSQFTMDTNLCHDDSSFENAGEVLSRGGQRVGRGVVDLFAEIAKALIQLVFYFRVLSKMHGTAVPKKFLIFMIIVHAIMAAVRKPLRKLRHESHTLEKKSDRNCQNLVANAEAIAASNGRDQETFKQRGMMNTVSAHMRRITAATLTSTFTDNILTKYLVLIAGWATSSRPFFDSENEALAELSEVETMPLYYNTARFMLAMYNSISMLKHAKCQAESLHRNVEGIEQMMDKMNQAAKHRKNLNGTVNYENDTIRLNEVTFECTEHENLVENCTIEIRRGQNVFVSSTEGARAFMKTVAGVMPHKKGQLTRPAKGKVLYITRSPYVFESSLRDVLIYPHRPIDMMGNGVNDAKLEQILEKVQLSHFVGRLEEVNDWTAAMNNSEKEKLALARVLYHRPQFALFEYCTDELSEDLETSIYELLAQSNVTCIVLSNKESTRKRMPFSLHFDEFGHVQFEKTQSH</sequence>
<evidence type="ECO:0000313" key="7">
    <source>
        <dbReference type="EMBL" id="PAV71703.1"/>
    </source>
</evidence>
<proteinExistence type="predicted"/>
<keyword evidence="4" id="KW-0472">Membrane</keyword>
<accession>A0A2A2KCU4</accession>
<protein>
    <recommendedName>
        <fullName evidence="6">ABC transmembrane type-1 domain-containing protein</fullName>
    </recommendedName>
</protein>
<dbReference type="Gene3D" id="3.40.50.300">
    <property type="entry name" value="P-loop containing nucleotide triphosphate hydrolases"/>
    <property type="match status" value="1"/>
</dbReference>
<feature type="domain" description="ABC transmembrane type-1" evidence="6">
    <location>
        <begin position="63"/>
        <end position="327"/>
    </location>
</feature>
<dbReference type="GO" id="GO:0007031">
    <property type="term" value="P:peroxisome organization"/>
    <property type="evidence" value="ECO:0007669"/>
    <property type="project" value="TreeGrafter"/>
</dbReference>
<name>A0A2A2KCU4_9BILA</name>
<dbReference type="PANTHER" id="PTHR11384">
    <property type="entry name" value="ATP-BINDING CASSETTE, SUB-FAMILY D MEMBER"/>
    <property type="match status" value="1"/>
</dbReference>
<dbReference type="EMBL" id="LIAE01008949">
    <property type="protein sequence ID" value="PAV71703.1"/>
    <property type="molecule type" value="Genomic_DNA"/>
</dbReference>
<evidence type="ECO:0000313" key="8">
    <source>
        <dbReference type="Proteomes" id="UP000218231"/>
    </source>
</evidence>
<organism evidence="7 8">
    <name type="scientific">Diploscapter pachys</name>
    <dbReference type="NCBI Taxonomy" id="2018661"/>
    <lineage>
        <taxon>Eukaryota</taxon>
        <taxon>Metazoa</taxon>
        <taxon>Ecdysozoa</taxon>
        <taxon>Nematoda</taxon>
        <taxon>Chromadorea</taxon>
        <taxon>Rhabditida</taxon>
        <taxon>Rhabditina</taxon>
        <taxon>Rhabditomorpha</taxon>
        <taxon>Rhabditoidea</taxon>
        <taxon>Rhabditidae</taxon>
        <taxon>Diploscapter</taxon>
    </lineage>
</organism>
<dbReference type="GO" id="GO:0006635">
    <property type="term" value="P:fatty acid beta-oxidation"/>
    <property type="evidence" value="ECO:0007669"/>
    <property type="project" value="TreeGrafter"/>
</dbReference>
<dbReference type="InterPro" id="IPR036640">
    <property type="entry name" value="ABC1_TM_sf"/>
</dbReference>
<evidence type="ECO:0000256" key="4">
    <source>
        <dbReference type="ARBA" id="ARBA00023136"/>
    </source>
</evidence>
<dbReference type="STRING" id="2018661.A0A2A2KCU4"/>
<gene>
    <name evidence="7" type="ORF">WR25_27067</name>
</gene>
<dbReference type="GO" id="GO:0042760">
    <property type="term" value="P:very long-chain fatty acid catabolic process"/>
    <property type="evidence" value="ECO:0007669"/>
    <property type="project" value="TreeGrafter"/>
</dbReference>
<keyword evidence="8" id="KW-1185">Reference proteome</keyword>
<dbReference type="Pfam" id="PF06472">
    <property type="entry name" value="ABC_membrane_2"/>
    <property type="match status" value="1"/>
</dbReference>
<dbReference type="SUPFAM" id="SSF90123">
    <property type="entry name" value="ABC transporter transmembrane region"/>
    <property type="match status" value="1"/>
</dbReference>
<evidence type="ECO:0000256" key="2">
    <source>
        <dbReference type="ARBA" id="ARBA00022692"/>
    </source>
</evidence>
<dbReference type="GO" id="GO:0015910">
    <property type="term" value="P:long-chain fatty acid import into peroxisome"/>
    <property type="evidence" value="ECO:0007669"/>
    <property type="project" value="TreeGrafter"/>
</dbReference>